<organism evidence="8 9">
    <name type="scientific">Thermococcus camini</name>
    <dbReference type="NCBI Taxonomy" id="2016373"/>
    <lineage>
        <taxon>Archaea</taxon>
        <taxon>Methanobacteriati</taxon>
        <taxon>Methanobacteriota</taxon>
        <taxon>Thermococci</taxon>
        <taxon>Thermococcales</taxon>
        <taxon>Thermococcaceae</taxon>
        <taxon>Thermococcus</taxon>
    </lineage>
</organism>
<keyword evidence="9" id="KW-1185">Reference proteome</keyword>
<evidence type="ECO:0000256" key="7">
    <source>
        <dbReference type="HAMAP-Rule" id="MF_00039"/>
    </source>
</evidence>
<dbReference type="GO" id="GO:0042274">
    <property type="term" value="P:ribosomal small subunit biogenesis"/>
    <property type="evidence" value="ECO:0007669"/>
    <property type="project" value="UniProtKB-UniRule"/>
</dbReference>
<evidence type="ECO:0000256" key="2">
    <source>
        <dbReference type="ARBA" id="ARBA00022552"/>
    </source>
</evidence>
<feature type="binding site" evidence="7">
    <location>
        <position position="36"/>
    </location>
    <ligand>
        <name>ATP</name>
        <dbReference type="ChEBI" id="CHEBI:30616"/>
    </ligand>
</feature>
<evidence type="ECO:0000313" key="8">
    <source>
        <dbReference type="EMBL" id="CAD5244093.1"/>
    </source>
</evidence>
<evidence type="ECO:0000313" key="9">
    <source>
        <dbReference type="Proteomes" id="UP000516304"/>
    </source>
</evidence>
<dbReference type="EC" id="2.7.4.3" evidence="7"/>
<proteinExistence type="inferred from homology"/>
<evidence type="ECO:0000256" key="4">
    <source>
        <dbReference type="ARBA" id="ARBA00022741"/>
    </source>
</evidence>
<feature type="binding site" evidence="7">
    <location>
        <position position="37"/>
    </location>
    <ligand>
        <name>ATP</name>
        <dbReference type="ChEBI" id="CHEBI:30616"/>
    </ligand>
</feature>
<keyword evidence="3 7" id="KW-0808">Transferase</keyword>
<feature type="binding site" evidence="7">
    <location>
        <position position="38"/>
    </location>
    <ligand>
        <name>ATP</name>
        <dbReference type="ChEBI" id="CHEBI:30616"/>
    </ligand>
</feature>
<dbReference type="HAMAP" id="MF_00039">
    <property type="entry name" value="Adenylate_kinase_AK6"/>
    <property type="match status" value="1"/>
</dbReference>
<keyword evidence="6 7" id="KW-0067">ATP-binding</keyword>
<dbReference type="Pfam" id="PF13238">
    <property type="entry name" value="AAA_18"/>
    <property type="match status" value="1"/>
</dbReference>
<reference evidence="8 9" key="1">
    <citation type="submission" date="2020-09" db="EMBL/GenBank/DDBJ databases">
        <authorList>
            <person name="Courtine D."/>
        </authorList>
    </citation>
    <scope>NUCLEOTIDE SEQUENCE [LARGE SCALE GENOMIC DNA]</scope>
    <source>
        <strain evidence="8 9">IRI35c</strain>
    </source>
</reference>
<dbReference type="InterPro" id="IPR020618">
    <property type="entry name" value="Adenyl_kinase_AK6"/>
</dbReference>
<gene>
    <name evidence="8" type="ORF">TIRI35C_0939</name>
</gene>
<dbReference type="GO" id="GO:0006364">
    <property type="term" value="P:rRNA processing"/>
    <property type="evidence" value="ECO:0007669"/>
    <property type="project" value="UniProtKB-KW"/>
</dbReference>
<evidence type="ECO:0000256" key="3">
    <source>
        <dbReference type="ARBA" id="ARBA00022679"/>
    </source>
</evidence>
<dbReference type="NCBIfam" id="NF003012">
    <property type="entry name" value="PRK03839.1"/>
    <property type="match status" value="1"/>
</dbReference>
<dbReference type="InterPro" id="IPR027417">
    <property type="entry name" value="P-loop_NTPase"/>
</dbReference>
<protein>
    <recommendedName>
        <fullName evidence="7">Putative adenylate kinase</fullName>
        <shortName evidence="7">AK</shortName>
        <ecNumber evidence="7">2.7.4.3</ecNumber>
    </recommendedName>
    <alternativeName>
        <fullName evidence="7">ATP-AMP transphosphorylase</fullName>
    </alternativeName>
</protein>
<feature type="binding site" evidence="7">
    <location>
        <position position="124"/>
    </location>
    <ligand>
        <name>ATP</name>
        <dbReference type="ChEBI" id="CHEBI:30616"/>
    </ligand>
</feature>
<evidence type="ECO:0000256" key="1">
    <source>
        <dbReference type="ARBA" id="ARBA00022517"/>
    </source>
</evidence>
<feature type="binding site" evidence="7">
    <location>
        <position position="34"/>
    </location>
    <ligand>
        <name>ATP</name>
        <dbReference type="ChEBI" id="CHEBI:30616"/>
    </ligand>
</feature>
<comment type="catalytic activity">
    <reaction evidence="7">
        <text>ATP + H2O = ADP + phosphate + H(+)</text>
        <dbReference type="Rhea" id="RHEA:13065"/>
        <dbReference type="ChEBI" id="CHEBI:15377"/>
        <dbReference type="ChEBI" id="CHEBI:15378"/>
        <dbReference type="ChEBI" id="CHEBI:30616"/>
        <dbReference type="ChEBI" id="CHEBI:43474"/>
        <dbReference type="ChEBI" id="CHEBI:456216"/>
    </reaction>
</comment>
<dbReference type="AlphaFoldDB" id="A0A7G2D6J1"/>
<dbReference type="KEGG" id="tcq:TIRI35C_0939"/>
<keyword evidence="2 7" id="KW-0698">rRNA processing</keyword>
<comment type="similarity">
    <text evidence="7">Belongs to the adenylate kinase family. AK6 subfamily.</text>
</comment>
<dbReference type="EMBL" id="LR881183">
    <property type="protein sequence ID" value="CAD5244093.1"/>
    <property type="molecule type" value="Genomic_DNA"/>
</dbReference>
<name>A0A7G2D6J1_9EURY</name>
<feature type="region of interest" description="NMP" evidence="7">
    <location>
        <begin position="54"/>
        <end position="74"/>
    </location>
</feature>
<dbReference type="PANTHER" id="PTHR12595">
    <property type="entry name" value="POS9-ACTIVATING FACTOR FAP7-RELATED"/>
    <property type="match status" value="1"/>
</dbReference>
<keyword evidence="5 7" id="KW-0418">Kinase</keyword>
<sequence>MYIRQSTEDKDISPSAYLAPGEAWMIIAVTGTPGVGKTTVSKLLSEKLGYEYVSVKDFAFERGIGEMVGEELEIDVDELAEAMSREFHGRDVVIDGHLSHFVPADVVIVLRANPKLVVGRLMERGYSREKLAENVEAELVDVILVEALEENENVLEIDTTGKTPGEVVEEISELLERGIKRRFGIVDWSGVYDEVLPYLRLGSGRM</sequence>
<evidence type="ECO:0000256" key="6">
    <source>
        <dbReference type="ARBA" id="ARBA00022840"/>
    </source>
</evidence>
<dbReference type="PANTHER" id="PTHR12595:SF0">
    <property type="entry name" value="ADENYLATE KINASE ISOENZYME 6"/>
    <property type="match status" value="1"/>
</dbReference>
<dbReference type="Proteomes" id="UP000516304">
    <property type="component" value="Chromosome TIRI35C"/>
</dbReference>
<comment type="subunit">
    <text evidence="7">Interacts with uS11. Not a structural component of 40S pre-ribosomes, but transiently interacts with them by binding to uS11.</text>
</comment>
<dbReference type="GO" id="GO:0004017">
    <property type="term" value="F:AMP kinase activity"/>
    <property type="evidence" value="ECO:0007669"/>
    <property type="project" value="UniProtKB-UniRule"/>
</dbReference>
<accession>A0A7G2D6J1</accession>
<feature type="binding site" evidence="7">
    <location>
        <position position="39"/>
    </location>
    <ligand>
        <name>ATP</name>
        <dbReference type="ChEBI" id="CHEBI:30616"/>
    </ligand>
</feature>
<feature type="binding site" evidence="7">
    <location>
        <position position="162"/>
    </location>
    <ligand>
        <name>ATP</name>
        <dbReference type="ChEBI" id="CHEBI:30616"/>
    </ligand>
</feature>
<keyword evidence="1 7" id="KW-0690">Ribosome biogenesis</keyword>
<dbReference type="GO" id="GO:0005524">
    <property type="term" value="F:ATP binding"/>
    <property type="evidence" value="ECO:0007669"/>
    <property type="project" value="UniProtKB-UniRule"/>
</dbReference>
<evidence type="ECO:0000256" key="5">
    <source>
        <dbReference type="ARBA" id="ARBA00022777"/>
    </source>
</evidence>
<dbReference type="Gene3D" id="3.40.50.300">
    <property type="entry name" value="P-loop containing nucleotide triphosphate hydrolases"/>
    <property type="match status" value="1"/>
</dbReference>
<feature type="region of interest" description="LID" evidence="7">
    <location>
        <begin position="123"/>
        <end position="133"/>
    </location>
</feature>
<comment type="catalytic activity">
    <reaction evidence="7">
        <text>AMP + ATP = 2 ADP</text>
        <dbReference type="Rhea" id="RHEA:12973"/>
        <dbReference type="ChEBI" id="CHEBI:30616"/>
        <dbReference type="ChEBI" id="CHEBI:456215"/>
        <dbReference type="ChEBI" id="CHEBI:456216"/>
        <dbReference type="EC" id="2.7.4.3"/>
    </reaction>
</comment>
<dbReference type="SUPFAM" id="SSF52540">
    <property type="entry name" value="P-loop containing nucleoside triphosphate hydrolases"/>
    <property type="match status" value="1"/>
</dbReference>
<comment type="function">
    <text evidence="7">Broad-specificity nucleoside monophosphate (NMP) kinase that catalyzes the reversible transfer of the terminal phosphate group between nucleoside triphosphates and monophosphates. Has also ATPase activity. Involved in the late maturation steps of the 30S ribosomal particles, specifically 16S rRNA maturation. While NMP activity is not required for ribosome maturation, ATPase activity is. Associates transiently with small ribosomal subunit protein uS11. ATP hydrolysis breaks the interaction with uS11. May temporarily remove uS11 from the ribosome to enable a conformational change of the ribosomal RNA that is needed for the final maturation step of the small ribosomal subunit.</text>
</comment>
<keyword evidence="4 7" id="KW-0547">Nucleotide-binding</keyword>
<dbReference type="GO" id="GO:0016887">
    <property type="term" value="F:ATP hydrolysis activity"/>
    <property type="evidence" value="ECO:0007669"/>
    <property type="project" value="InterPro"/>
</dbReference>